<reference evidence="2" key="1">
    <citation type="submission" date="2023-07" db="EMBL/GenBank/DDBJ databases">
        <title>Genomic Encyclopedia of Type Strains, Phase IV (KMG-IV): sequencing the most valuable type-strain genomes for metagenomic binning, comparative biology and taxonomic classification.</title>
        <authorList>
            <person name="Goeker M."/>
        </authorList>
    </citation>
    <scope>NUCLEOTIDE SEQUENCE</scope>
    <source>
        <strain evidence="2">DSM 24202</strain>
    </source>
</reference>
<comment type="caution">
    <text evidence="2">The sequence shown here is derived from an EMBL/GenBank/DDBJ whole genome shotgun (WGS) entry which is preliminary data.</text>
</comment>
<dbReference type="Gene3D" id="3.40.50.300">
    <property type="entry name" value="P-loop containing nucleotide triphosphate hydrolases"/>
    <property type="match status" value="1"/>
</dbReference>
<dbReference type="InterPro" id="IPR027417">
    <property type="entry name" value="P-loop_NTPase"/>
</dbReference>
<dbReference type="EMBL" id="JAUSVL010000001">
    <property type="protein sequence ID" value="MDQ0288883.1"/>
    <property type="molecule type" value="Genomic_DNA"/>
</dbReference>
<evidence type="ECO:0000313" key="3">
    <source>
        <dbReference type="Proteomes" id="UP001238163"/>
    </source>
</evidence>
<keyword evidence="3" id="KW-1185">Reference proteome</keyword>
<keyword evidence="1" id="KW-0175">Coiled coil</keyword>
<evidence type="ECO:0000256" key="1">
    <source>
        <dbReference type="SAM" id="Coils"/>
    </source>
</evidence>
<organism evidence="2 3">
    <name type="scientific">Oligosphaera ethanolica</name>
    <dbReference type="NCBI Taxonomy" id="760260"/>
    <lineage>
        <taxon>Bacteria</taxon>
        <taxon>Pseudomonadati</taxon>
        <taxon>Lentisphaerota</taxon>
        <taxon>Oligosphaeria</taxon>
        <taxon>Oligosphaerales</taxon>
        <taxon>Oligosphaeraceae</taxon>
        <taxon>Oligosphaera</taxon>
    </lineage>
</organism>
<feature type="coiled-coil region" evidence="1">
    <location>
        <begin position="630"/>
        <end position="733"/>
    </location>
</feature>
<gene>
    <name evidence="2" type="ORF">J3R75_000990</name>
</gene>
<dbReference type="SUPFAM" id="SSF52540">
    <property type="entry name" value="P-loop containing nucleoside triphosphate hydrolases"/>
    <property type="match status" value="1"/>
</dbReference>
<dbReference type="AlphaFoldDB" id="A0AAE4ANF8"/>
<dbReference type="RefSeq" id="WP_307260217.1">
    <property type="nucleotide sequence ID" value="NZ_JAUSVL010000001.1"/>
</dbReference>
<feature type="coiled-coil region" evidence="1">
    <location>
        <begin position="305"/>
        <end position="346"/>
    </location>
</feature>
<accession>A0AAE4ANF8</accession>
<dbReference type="Pfam" id="PF13555">
    <property type="entry name" value="AAA_29"/>
    <property type="match status" value="1"/>
</dbReference>
<evidence type="ECO:0000313" key="2">
    <source>
        <dbReference type="EMBL" id="MDQ0288883.1"/>
    </source>
</evidence>
<name>A0AAE4ANF8_9BACT</name>
<feature type="coiled-coil region" evidence="1">
    <location>
        <begin position="409"/>
        <end position="457"/>
    </location>
</feature>
<proteinExistence type="predicted"/>
<feature type="coiled-coil region" evidence="1">
    <location>
        <begin position="795"/>
        <end position="822"/>
    </location>
</feature>
<protein>
    <submittedName>
        <fullName evidence="2">Uncharacterized protein YPO0396</fullName>
    </submittedName>
</protein>
<sequence>MPEMLELEFMSDDRLAGFRLQRLEVLNWGTFTENVWTLRLDGRNCLLTGDIGSGKSTLVDALTTLLIPSRDITYNKAAGASRNERTLASYVLGQYKSERQDTQDGTKPVYLRDQSSYSVLLAVFHNEGYQQTATLAQVFWLKDKQAQPARIYAACDRDLSIAHDFSDFGSDINALRKRLRLKNVELFDGYAQYGAWFRRRFGINNDQAMELFYQAVSLKSVGNLTDFVRTHMLRPLDVEKLRGELIHHFEDLNAAHNAILKAKRQLEILTPLVADCGLYRELSQQLEQLRACRDALRPWFSTRKAELLRERIASLVQDLARAAEAIARLEEKRRGEQLSEHELRRNIAENGGDRLERIAAEIARCAEERQRRSAKAGRYEELLGLLGGGGAATTLEDFQRQRADISVWKQRGEEERQRLQNELSDARADLTLKQREYEQLRQEITGLKVRVSNIDEKHIALRDKLCSALGIAESELPFAGELLRVREAERDWAGPIERLLHDFGLSLLVPDRYYQQVAEWADSNFLRGQLLYYRVRDGAPTSSPAAPATSVVHKVEIKPESPFYAWLDRELARRYNVACCQDREQFRREAQALNLTGQFKLNGEFHEKDDSFPLGDPRYAVLGWSNAEKIAALEREARERKAALATQEKAVAELAAGLERANSRLNNLARLDEFADFREIDWRPLVEQIARLEAERRSLEAASDKLKVLRQQLVELQEALRKTEAKLDEAKKKHAIGDDKLATAREQLAATEELLAALPAGVSDCYPALATLRAEILGAQAITVETCDNRERDMRDEIQRRLDNEDKRLGRLREKIAEAMNNFKHEWPLETREVDANVAAADEFKAMHDRLRADDLPRFEQRFKELLNENIIREVVNFQSQLNRESDIVEERIAHINHSLTQIDYSPGRYIRLVRIKSNDREIIDFQKQLRTCTEGTLTGSDDTQYSEAKFMQVKSIIERFRGREAFSELDRKWTAKVTDVRNWFEFAASERWREDDREFEHYADSGGKSGGQKEKLAYTVLAASLAYQFGLEWGATRSRSFRFVVIDEAFGRGSDESAQYGLQLFSRLNLQVLVVTPLQKIHIIEPFVAALGFVKNTDGRTSVLRNLSIEQYRAEKHEARE</sequence>
<dbReference type="Proteomes" id="UP001238163">
    <property type="component" value="Unassembled WGS sequence"/>
</dbReference>
<dbReference type="Pfam" id="PF13558">
    <property type="entry name" value="SbcC_Walker_B"/>
    <property type="match status" value="1"/>
</dbReference>